<dbReference type="RefSeq" id="WP_156898396.1">
    <property type="nucleotide sequence ID" value="NZ_LT670849.1"/>
</dbReference>
<protein>
    <submittedName>
        <fullName evidence="1">Uncharacterized protein</fullName>
    </submittedName>
</protein>
<dbReference type="OrthoDB" id="9884484at2"/>
<dbReference type="EMBL" id="LT670849">
    <property type="protein sequence ID" value="SHN66549.1"/>
    <property type="molecule type" value="Genomic_DNA"/>
</dbReference>
<sequence>MSKSSRVLGTPRTTASEFLTTVNRIRLSQMIRDPFVSAAFRAAEDDGLAPDMAEFDHPKHLDGGAAEVVGETGRHIRALVEG</sequence>
<proteinExistence type="predicted"/>
<gene>
    <name evidence="1" type="ORF">SAMN05444170_0983</name>
</gene>
<organism evidence="1 2">
    <name type="scientific">Bradyrhizobium erythrophlei</name>
    <dbReference type="NCBI Taxonomy" id="1437360"/>
    <lineage>
        <taxon>Bacteria</taxon>
        <taxon>Pseudomonadati</taxon>
        <taxon>Pseudomonadota</taxon>
        <taxon>Alphaproteobacteria</taxon>
        <taxon>Hyphomicrobiales</taxon>
        <taxon>Nitrobacteraceae</taxon>
        <taxon>Bradyrhizobium</taxon>
    </lineage>
</organism>
<keyword evidence="2" id="KW-1185">Reference proteome</keyword>
<dbReference type="Proteomes" id="UP000184096">
    <property type="component" value="Chromosome I"/>
</dbReference>
<dbReference type="AlphaFoldDB" id="A0A1M7T764"/>
<reference evidence="2" key="1">
    <citation type="submission" date="2016-11" db="EMBL/GenBank/DDBJ databases">
        <authorList>
            <person name="Varghese N."/>
            <person name="Submissions S."/>
        </authorList>
    </citation>
    <scope>NUCLEOTIDE SEQUENCE [LARGE SCALE GENOMIC DNA]</scope>
    <source>
        <strain evidence="2">GAS401</strain>
    </source>
</reference>
<accession>A0A1M7T764</accession>
<evidence type="ECO:0000313" key="2">
    <source>
        <dbReference type="Proteomes" id="UP000184096"/>
    </source>
</evidence>
<evidence type="ECO:0000313" key="1">
    <source>
        <dbReference type="EMBL" id="SHN66549.1"/>
    </source>
</evidence>
<name>A0A1M7T764_9BRAD</name>